<organism evidence="2 3">
    <name type="scientific">Crenothrix polyspora</name>
    <dbReference type="NCBI Taxonomy" id="360316"/>
    <lineage>
        <taxon>Bacteria</taxon>
        <taxon>Pseudomonadati</taxon>
        <taxon>Pseudomonadota</taxon>
        <taxon>Gammaproteobacteria</taxon>
        <taxon>Methylococcales</taxon>
        <taxon>Crenotrichaceae</taxon>
        <taxon>Crenothrix</taxon>
    </lineage>
</organism>
<dbReference type="EMBL" id="FUKI01000149">
    <property type="protein sequence ID" value="SJM95532.1"/>
    <property type="molecule type" value="Genomic_DNA"/>
</dbReference>
<dbReference type="OrthoDB" id="7582082at2"/>
<gene>
    <name evidence="2" type="ORF">CRENPOLYSF1_700008</name>
</gene>
<accession>A0A1R4HH21</accession>
<dbReference type="AlphaFoldDB" id="A0A1R4HH21"/>
<keyword evidence="3" id="KW-1185">Reference proteome</keyword>
<name>A0A1R4HH21_9GAMM</name>
<evidence type="ECO:0000256" key="1">
    <source>
        <dbReference type="SAM" id="MobiDB-lite"/>
    </source>
</evidence>
<protein>
    <submittedName>
        <fullName evidence="2">Uncharacterized protein</fullName>
    </submittedName>
</protein>
<feature type="compositionally biased region" description="Polar residues" evidence="1">
    <location>
        <begin position="14"/>
        <end position="26"/>
    </location>
</feature>
<dbReference type="RefSeq" id="WP_087144836.1">
    <property type="nucleotide sequence ID" value="NZ_FUKI01000149.1"/>
</dbReference>
<evidence type="ECO:0000313" key="2">
    <source>
        <dbReference type="EMBL" id="SJM95532.1"/>
    </source>
</evidence>
<sequence>MADLSTFKKKNLGTPPSLNDAGNNLSAPEVAPLDDSIDGRSLKKTGRTEQLATRVTAEFHKKVKMLAARDELKIVELLEKSIALYENKHGQL</sequence>
<evidence type="ECO:0000313" key="3">
    <source>
        <dbReference type="Proteomes" id="UP000195667"/>
    </source>
</evidence>
<feature type="region of interest" description="Disordered" evidence="1">
    <location>
        <begin position="1"/>
        <end position="48"/>
    </location>
</feature>
<reference evidence="3" key="1">
    <citation type="submission" date="2017-02" db="EMBL/GenBank/DDBJ databases">
        <authorList>
            <person name="Daims H."/>
        </authorList>
    </citation>
    <scope>NUCLEOTIDE SEQUENCE [LARGE SCALE GENOMIC DNA]</scope>
</reference>
<dbReference type="Proteomes" id="UP000195667">
    <property type="component" value="Unassembled WGS sequence"/>
</dbReference>
<proteinExistence type="predicted"/>